<dbReference type="AlphaFoldDB" id="U5WCC2"/>
<evidence type="ECO:0000313" key="4">
    <source>
        <dbReference type="Proteomes" id="UP000017746"/>
    </source>
</evidence>
<dbReference type="KEGG" id="afs:AFR_41815"/>
<dbReference type="RefSeq" id="WP_023562948.1">
    <property type="nucleotide sequence ID" value="NC_022657.1"/>
</dbReference>
<feature type="region of interest" description="Disordered" evidence="1">
    <location>
        <begin position="1"/>
        <end position="35"/>
    </location>
</feature>
<protein>
    <submittedName>
        <fullName evidence="3">Uncharacterized protein</fullName>
    </submittedName>
</protein>
<keyword evidence="2" id="KW-0472">Membrane</keyword>
<sequence>MENSGAQWPDPAQPIGPPATPPPWQAPPVPPPAPKSHTKLIAVIATVGLLAVACAGSVAFGAIKALRDTPATPTAPAAPRALSEAGPSASSVPTSAAPARPVGVTGKVPAGSKASSLKVRKSEDLERVCDRWYYPKSPKYTTAVAPHPIVVSVRDRKDLDFRTTKSYLGIPYDAPEAIKAAWEGKNPAKVQLVACVDLVTIGSKVKSCKIDKPKKSSIPMKEGTYRLSLYEAATRRKIFETKLVGEDETCPIFIIIGNDRSVYSGLEDRQLVDALQRYVEQ</sequence>
<feature type="compositionally biased region" description="Low complexity" evidence="1">
    <location>
        <begin position="70"/>
        <end position="79"/>
    </location>
</feature>
<dbReference type="PATRIC" id="fig|1246995.3.peg.8462"/>
<dbReference type="OrthoDB" id="3294796at2"/>
<dbReference type="Proteomes" id="UP000017746">
    <property type="component" value="Chromosome"/>
</dbReference>
<reference evidence="3 4" key="1">
    <citation type="journal article" date="2014" name="J. Biotechnol.">
        <title>Complete genome sequence of the actinobacterium Actinoplanes friuliensis HAG 010964, producer of the lipopeptide antibiotic friulimycin.</title>
        <authorList>
            <person name="Ruckert C."/>
            <person name="Szczepanowski R."/>
            <person name="Albersmeier A."/>
            <person name="Goesmann A."/>
            <person name="Fischer N."/>
            <person name="Steinkamper A."/>
            <person name="Puhler A."/>
            <person name="Biener R."/>
            <person name="Schwartz D."/>
            <person name="Kalinowski J."/>
        </authorList>
    </citation>
    <scope>NUCLEOTIDE SEQUENCE [LARGE SCALE GENOMIC DNA]</scope>
    <source>
        <strain evidence="3 4">DSM 7358</strain>
    </source>
</reference>
<organism evidence="3 4">
    <name type="scientific">Actinoplanes friuliensis DSM 7358</name>
    <dbReference type="NCBI Taxonomy" id="1246995"/>
    <lineage>
        <taxon>Bacteria</taxon>
        <taxon>Bacillati</taxon>
        <taxon>Actinomycetota</taxon>
        <taxon>Actinomycetes</taxon>
        <taxon>Micromonosporales</taxon>
        <taxon>Micromonosporaceae</taxon>
        <taxon>Actinoplanes</taxon>
    </lineage>
</organism>
<proteinExistence type="predicted"/>
<evidence type="ECO:0000256" key="1">
    <source>
        <dbReference type="SAM" id="MobiDB-lite"/>
    </source>
</evidence>
<dbReference type="HOGENOM" id="CLU_074084_0_0_11"/>
<feature type="compositionally biased region" description="Low complexity" evidence="1">
    <location>
        <begin position="87"/>
        <end position="101"/>
    </location>
</feature>
<evidence type="ECO:0000313" key="3">
    <source>
        <dbReference type="EMBL" id="AGZ46617.1"/>
    </source>
</evidence>
<keyword evidence="2" id="KW-1133">Transmembrane helix</keyword>
<gene>
    <name evidence="3" type="ORF">AFR_41815</name>
</gene>
<feature type="transmembrane region" description="Helical" evidence="2">
    <location>
        <begin position="40"/>
        <end position="63"/>
    </location>
</feature>
<dbReference type="eggNOG" id="ENOG502ZHXG">
    <property type="taxonomic scope" value="Bacteria"/>
</dbReference>
<feature type="region of interest" description="Disordered" evidence="1">
    <location>
        <begin position="70"/>
        <end position="110"/>
    </location>
</feature>
<evidence type="ECO:0000256" key="2">
    <source>
        <dbReference type="SAM" id="Phobius"/>
    </source>
</evidence>
<keyword evidence="4" id="KW-1185">Reference proteome</keyword>
<accession>U5WCC2</accession>
<name>U5WCC2_9ACTN</name>
<feature type="compositionally biased region" description="Pro residues" evidence="1">
    <location>
        <begin position="11"/>
        <end position="34"/>
    </location>
</feature>
<dbReference type="EMBL" id="CP006272">
    <property type="protein sequence ID" value="AGZ46617.1"/>
    <property type="molecule type" value="Genomic_DNA"/>
</dbReference>
<keyword evidence="2" id="KW-0812">Transmembrane</keyword>